<organism evidence="1 2">
    <name type="scientific">Glutamicibacter halophytocola</name>
    <dbReference type="NCBI Taxonomy" id="1933880"/>
    <lineage>
        <taxon>Bacteria</taxon>
        <taxon>Bacillati</taxon>
        <taxon>Actinomycetota</taxon>
        <taxon>Actinomycetes</taxon>
        <taxon>Micrococcales</taxon>
        <taxon>Micrococcaceae</taxon>
        <taxon>Glutamicibacter</taxon>
    </lineage>
</organism>
<proteinExistence type="predicted"/>
<evidence type="ECO:0000313" key="1">
    <source>
        <dbReference type="EMBL" id="UUX60164.1"/>
    </source>
</evidence>
<gene>
    <name evidence="1" type="ORF">NUH22_06010</name>
</gene>
<dbReference type="RefSeq" id="WP_257746149.1">
    <property type="nucleotide sequence ID" value="NZ_CP102487.1"/>
</dbReference>
<reference evidence="1" key="1">
    <citation type="journal article" date="2022" name="Pest Manag. Sci.">
        <title>Glutamicibacter halophytocola-mediated host fitness of potato tuber moth on Solanaceae crops.</title>
        <authorList>
            <person name="Wang W."/>
            <person name="Xiao G."/>
            <person name="Du G."/>
            <person name="Chang L."/>
            <person name="Yang Y."/>
            <person name="Ye J."/>
            <person name="Chen B."/>
        </authorList>
    </citation>
    <scope>NUCLEOTIDE SEQUENCE</scope>
    <source>
        <strain evidence="1">S2</strain>
    </source>
</reference>
<dbReference type="Proteomes" id="UP001060018">
    <property type="component" value="Chromosome"/>
</dbReference>
<accession>A0AA95BSK4</accession>
<evidence type="ECO:0008006" key="3">
    <source>
        <dbReference type="Google" id="ProtNLM"/>
    </source>
</evidence>
<sequence>MTEDESQIHSELRNRIQVKYRRNKLKLDYYDMKNKLDYIGFSIPDDMKELEVVIGWAAKAVNVPSARIRRTGFAGADSDTLTELRELDETTEFRRLESLAQHAAAQTSCSFMFFTPGNEEAGEPEVITTVRDSTMASAAIDPRTHQVTAGLEVVDRNNHLLYLPYVTLGLELRGRKWVVASEYDTHTRRVRCSPYMWAPELRRPFGSSRINRAVMRHIDRAVRTILRQETNAEFYSAPRGVLEDAHNSAFYDKDGKRIDPMRAIGAIWGIPGYRDLETGDMRTPAFKQLSQASFQPHSELLKSVAMNFHAETDIPLGQLGVVHDNPSSADAIRAAEDGLIAVCMNQKDFYAYSAKRSALALLSFGKSEAEMRDIEREMSKIRPKYSNPATPTPGAQADSGSKFVGAFPDLQGSRVALERFGMDSEEIAELEEYRKQQGQQSILQQALESSAGRPAQQGEQAKTLHPKEELKLSAEILGNLRRAGVTAESAAQIAGITGAEFIPGAPETIRTPEE</sequence>
<dbReference type="AlphaFoldDB" id="A0AA95BSK4"/>
<name>A0AA95BSK4_9MICC</name>
<protein>
    <recommendedName>
        <fullName evidence="3">Phage portal protein</fullName>
    </recommendedName>
</protein>
<evidence type="ECO:0000313" key="2">
    <source>
        <dbReference type="Proteomes" id="UP001060018"/>
    </source>
</evidence>
<dbReference type="EMBL" id="CP102487">
    <property type="protein sequence ID" value="UUX60164.1"/>
    <property type="molecule type" value="Genomic_DNA"/>
</dbReference>